<feature type="transmembrane region" description="Helical" evidence="7">
    <location>
        <begin position="32"/>
        <end position="52"/>
    </location>
</feature>
<evidence type="ECO:0000313" key="9">
    <source>
        <dbReference type="Proteomes" id="UP000030748"/>
    </source>
</evidence>
<evidence type="ECO:0000256" key="3">
    <source>
        <dbReference type="ARBA" id="ARBA00022692"/>
    </source>
</evidence>
<name>A0A022RSF3_ERYGU</name>
<feature type="transmembrane region" description="Helical" evidence="7">
    <location>
        <begin position="105"/>
        <end position="122"/>
    </location>
</feature>
<protein>
    <submittedName>
        <fullName evidence="8">Uncharacterized protein</fullName>
    </submittedName>
</protein>
<feature type="transmembrane region" description="Helical" evidence="7">
    <location>
        <begin position="438"/>
        <end position="461"/>
    </location>
</feature>
<dbReference type="GO" id="GO:0016020">
    <property type="term" value="C:membrane"/>
    <property type="evidence" value="ECO:0000318"/>
    <property type="project" value="GO_Central"/>
</dbReference>
<dbReference type="eggNOG" id="KOG1237">
    <property type="taxonomic scope" value="Eukaryota"/>
</dbReference>
<feature type="transmembrane region" description="Helical" evidence="7">
    <location>
        <begin position="151"/>
        <end position="174"/>
    </location>
</feature>
<evidence type="ECO:0000256" key="2">
    <source>
        <dbReference type="ARBA" id="ARBA00005982"/>
    </source>
</evidence>
<evidence type="ECO:0000256" key="4">
    <source>
        <dbReference type="ARBA" id="ARBA00022989"/>
    </source>
</evidence>
<feature type="transmembrane region" description="Helical" evidence="7">
    <location>
        <begin position="211"/>
        <end position="231"/>
    </location>
</feature>
<dbReference type="GO" id="GO:0022857">
    <property type="term" value="F:transmembrane transporter activity"/>
    <property type="evidence" value="ECO:0000318"/>
    <property type="project" value="GO_Central"/>
</dbReference>
<dbReference type="AlphaFoldDB" id="A0A022RSF3"/>
<comment type="similarity">
    <text evidence="2">Belongs to the major facilitator superfamily. Proton-dependent oligopeptide transporter (POT/PTR) (TC 2.A.17) family.</text>
</comment>
<proteinExistence type="inferred from homology"/>
<dbReference type="PANTHER" id="PTHR11654">
    <property type="entry name" value="OLIGOPEPTIDE TRANSPORTER-RELATED"/>
    <property type="match status" value="1"/>
</dbReference>
<dbReference type="GO" id="GO:0055085">
    <property type="term" value="P:transmembrane transport"/>
    <property type="evidence" value="ECO:0000318"/>
    <property type="project" value="GO_Central"/>
</dbReference>
<evidence type="ECO:0000313" key="8">
    <source>
        <dbReference type="EMBL" id="EYU41865.1"/>
    </source>
</evidence>
<feature type="transmembrane region" description="Helical" evidence="7">
    <location>
        <begin position="291"/>
        <end position="311"/>
    </location>
</feature>
<reference evidence="8 9" key="1">
    <citation type="journal article" date="2013" name="Proc. Natl. Acad. Sci. U.S.A.">
        <title>Fine-scale variation in meiotic recombination in Mimulus inferred from population shotgun sequencing.</title>
        <authorList>
            <person name="Hellsten U."/>
            <person name="Wright K.M."/>
            <person name="Jenkins J."/>
            <person name="Shu S."/>
            <person name="Yuan Y."/>
            <person name="Wessler S.R."/>
            <person name="Schmutz J."/>
            <person name="Willis J.H."/>
            <person name="Rokhsar D.S."/>
        </authorList>
    </citation>
    <scope>NUCLEOTIDE SEQUENCE [LARGE SCALE GENOMIC DNA]</scope>
    <source>
        <strain evidence="9">cv. DUN x IM62</strain>
    </source>
</reference>
<evidence type="ECO:0000256" key="7">
    <source>
        <dbReference type="SAM" id="Phobius"/>
    </source>
</evidence>
<comment type="subcellular location">
    <subcellularLocation>
        <location evidence="1">Membrane</location>
        <topology evidence="1">Multi-pass membrane protein</topology>
    </subcellularLocation>
</comment>
<organism evidence="8 9">
    <name type="scientific">Erythranthe guttata</name>
    <name type="common">Yellow monkey flower</name>
    <name type="synonym">Mimulus guttatus</name>
    <dbReference type="NCBI Taxonomy" id="4155"/>
    <lineage>
        <taxon>Eukaryota</taxon>
        <taxon>Viridiplantae</taxon>
        <taxon>Streptophyta</taxon>
        <taxon>Embryophyta</taxon>
        <taxon>Tracheophyta</taxon>
        <taxon>Spermatophyta</taxon>
        <taxon>Magnoliopsida</taxon>
        <taxon>eudicotyledons</taxon>
        <taxon>Gunneridae</taxon>
        <taxon>Pentapetalae</taxon>
        <taxon>asterids</taxon>
        <taxon>lamiids</taxon>
        <taxon>Lamiales</taxon>
        <taxon>Phrymaceae</taxon>
        <taxon>Erythranthe</taxon>
    </lineage>
</organism>
<keyword evidence="9" id="KW-1185">Reference proteome</keyword>
<evidence type="ECO:0000256" key="5">
    <source>
        <dbReference type="ARBA" id="ARBA00023136"/>
    </source>
</evidence>
<feature type="transmembrane region" description="Helical" evidence="7">
    <location>
        <begin position="363"/>
        <end position="384"/>
    </location>
</feature>
<keyword evidence="3 7" id="KW-0812">Transmembrane</keyword>
<dbReference type="Gene3D" id="1.20.1250.20">
    <property type="entry name" value="MFS general substrate transporter like domains"/>
    <property type="match status" value="1"/>
</dbReference>
<evidence type="ECO:0000256" key="6">
    <source>
        <dbReference type="ARBA" id="ARBA00044504"/>
    </source>
</evidence>
<feature type="transmembrane region" description="Helical" evidence="7">
    <location>
        <begin position="396"/>
        <end position="418"/>
    </location>
</feature>
<dbReference type="Pfam" id="PF00854">
    <property type="entry name" value="PTR2"/>
    <property type="match status" value="1"/>
</dbReference>
<gene>
    <name evidence="8" type="ORF">MIMGU_mgv1a020967mg</name>
</gene>
<feature type="non-terminal residue" evidence="8">
    <location>
        <position position="1"/>
    </location>
</feature>
<dbReference type="EMBL" id="KI630319">
    <property type="protein sequence ID" value="EYU41865.1"/>
    <property type="molecule type" value="Genomic_DNA"/>
</dbReference>
<comment type="similarity">
    <text evidence="6">Belongs to the major facilitator superfamily. Phosphate:H(+) symporter (TC 2.A.1.9) family.</text>
</comment>
<accession>A0A022RSF3</accession>
<evidence type="ECO:0000256" key="1">
    <source>
        <dbReference type="ARBA" id="ARBA00004141"/>
    </source>
</evidence>
<feature type="transmembrane region" description="Helical" evidence="7">
    <location>
        <begin position="181"/>
        <end position="205"/>
    </location>
</feature>
<dbReference type="InterPro" id="IPR036259">
    <property type="entry name" value="MFS_trans_sf"/>
</dbReference>
<dbReference type="Proteomes" id="UP000030748">
    <property type="component" value="Unassembled WGS sequence"/>
</dbReference>
<keyword evidence="4 7" id="KW-1133">Transmembrane helix</keyword>
<feature type="transmembrane region" description="Helical" evidence="7">
    <location>
        <begin position="58"/>
        <end position="84"/>
    </location>
</feature>
<sequence length="520" mass="58931">LLWFDIIALYAIWMLMPYLSSVWDVSISRAAAIVNIFWSFVLLSPFFIAILIDTVMCYYWSVIVSTVSLSAGLGFLAMSTPPVLAHISGNCSEYSAECIGQGQRVLLYMSLPLIAFGMAGHFDSLYEFMREQFRKGEAIIDDRISMEFDGLVLRFSGLSSSVFTLIAVLGLPYIKPWSLRFGIPAICSLVAAVLFFSAASTFKFIGRPIGGVSPFMTFFKVLFAAFSKLFYTIPTDAWELYEIQDNSQLHFNSGRWLDKAAIVIPKPIPEQTWRLCRVTQVEEAKAITRMIPVWMTFVLCGVVSSMPYTFFMEQLDHMNPKIVGVKVPILVLIWFQSKVIQHCTLVCIRIQPNLFVSRVRMSGFVGIVISMIVAILCCITCAKVESQRLDHVRKQVGSLSMFMLLPQMILLGVFRFIFDVSVLCLFSVKDSDVVMDRYLPIFISCVLGVGCLANSVLVFVVGKISERGGKMNWFQHDLDQSRLDKYYYTLAWLMALYREIYSTCYFSTNQERDEDSFVTG</sequence>
<keyword evidence="5 7" id="KW-0472">Membrane</keyword>
<feature type="transmembrane region" description="Helical" evidence="7">
    <location>
        <begin position="6"/>
        <end position="25"/>
    </location>
</feature>
<dbReference type="InterPro" id="IPR000109">
    <property type="entry name" value="POT_fam"/>
</dbReference>